<accession>A0A482WX87</accession>
<protein>
    <submittedName>
        <fullName evidence="2">Uncharacterized protein</fullName>
    </submittedName>
</protein>
<name>A0A482WX87_LAOST</name>
<evidence type="ECO:0000256" key="1">
    <source>
        <dbReference type="SAM" id="MobiDB-lite"/>
    </source>
</evidence>
<evidence type="ECO:0000313" key="2">
    <source>
        <dbReference type="EMBL" id="RZF38108.1"/>
    </source>
</evidence>
<feature type="compositionally biased region" description="Basic residues" evidence="1">
    <location>
        <begin position="393"/>
        <end position="403"/>
    </location>
</feature>
<sequence length="421" mass="47536">MLAAEITLRRQRIFCCAAAVYVMPSLSPPPAEASREVLGRQKDRTSGIVAASTTLLFSSLQLLAPLPPPASSRPSSSSLPSASRPPPPSAPPSSSVPPTSRGRADYLQSRPQLYLQDLLGPRAHLYLPLQDPPPPQHHLRARYPRPRVAVQTTYSRDPSYIYKTFQTLELISTFSFKTPPPQHHLRARYPRPRVVRSLILLEVSDCYSSLLRGSRSLVLLAVTDCEVPYTPFQTGVSPSSNYRLLFSLLRGFRSLVLLAVTDCEVPYTPFQTGVSPSSYRLLFSLLRGFRSLVLLAVTDCEVPYTPFQTGVSSSSYRLLSFLPRGYRRRVPHPYSWASSSRLPAVTSQLQIAYPPNYRERLQTYDSRFQTACRHSQLQIAYPTFKNESFSRQKATRRQNRRRHGYSDFSLTSLPRPNYDRV</sequence>
<dbReference type="InParanoid" id="A0A482WX87"/>
<dbReference type="EMBL" id="QKKF02022824">
    <property type="protein sequence ID" value="RZF38108.1"/>
    <property type="molecule type" value="Genomic_DNA"/>
</dbReference>
<reference evidence="2 3" key="1">
    <citation type="journal article" date="2017" name="Gigascience">
        <title>Genome sequence of the small brown planthopper, Laodelphax striatellus.</title>
        <authorList>
            <person name="Zhu J."/>
            <person name="Jiang F."/>
            <person name="Wang X."/>
            <person name="Yang P."/>
            <person name="Bao Y."/>
            <person name="Zhao W."/>
            <person name="Wang W."/>
            <person name="Lu H."/>
            <person name="Wang Q."/>
            <person name="Cui N."/>
            <person name="Li J."/>
            <person name="Chen X."/>
            <person name="Luo L."/>
            <person name="Yu J."/>
            <person name="Kang L."/>
            <person name="Cui F."/>
        </authorList>
    </citation>
    <scope>NUCLEOTIDE SEQUENCE [LARGE SCALE GENOMIC DNA]</scope>
    <source>
        <strain evidence="2">Lst14</strain>
    </source>
</reference>
<gene>
    <name evidence="2" type="ORF">LSTR_LSTR006507</name>
</gene>
<organism evidence="2 3">
    <name type="scientific">Laodelphax striatellus</name>
    <name type="common">Small brown planthopper</name>
    <name type="synonym">Delphax striatella</name>
    <dbReference type="NCBI Taxonomy" id="195883"/>
    <lineage>
        <taxon>Eukaryota</taxon>
        <taxon>Metazoa</taxon>
        <taxon>Ecdysozoa</taxon>
        <taxon>Arthropoda</taxon>
        <taxon>Hexapoda</taxon>
        <taxon>Insecta</taxon>
        <taxon>Pterygota</taxon>
        <taxon>Neoptera</taxon>
        <taxon>Paraneoptera</taxon>
        <taxon>Hemiptera</taxon>
        <taxon>Auchenorrhyncha</taxon>
        <taxon>Fulgoroidea</taxon>
        <taxon>Delphacidae</taxon>
        <taxon>Criomorphinae</taxon>
        <taxon>Laodelphax</taxon>
    </lineage>
</organism>
<evidence type="ECO:0000313" key="3">
    <source>
        <dbReference type="Proteomes" id="UP000291343"/>
    </source>
</evidence>
<dbReference type="Proteomes" id="UP000291343">
    <property type="component" value="Unassembled WGS sequence"/>
</dbReference>
<comment type="caution">
    <text evidence="2">The sequence shown here is derived from an EMBL/GenBank/DDBJ whole genome shotgun (WGS) entry which is preliminary data.</text>
</comment>
<keyword evidence="3" id="KW-1185">Reference proteome</keyword>
<feature type="compositionally biased region" description="Pro residues" evidence="1">
    <location>
        <begin position="83"/>
        <end position="95"/>
    </location>
</feature>
<feature type="compositionally biased region" description="Low complexity" evidence="1">
    <location>
        <begin position="72"/>
        <end position="82"/>
    </location>
</feature>
<feature type="region of interest" description="Disordered" evidence="1">
    <location>
        <begin position="67"/>
        <end position="104"/>
    </location>
</feature>
<feature type="region of interest" description="Disordered" evidence="1">
    <location>
        <begin position="389"/>
        <end position="421"/>
    </location>
</feature>
<dbReference type="AlphaFoldDB" id="A0A482WX87"/>
<proteinExistence type="predicted"/>